<gene>
    <name evidence="2" type="ORF">PFDG_05169</name>
</gene>
<dbReference type="KEGG" id="pfd:PFDG_05169"/>
<protein>
    <submittedName>
        <fullName evidence="2">Uncharacterized protein</fullName>
    </submittedName>
</protein>
<dbReference type="Proteomes" id="UP000054282">
    <property type="component" value="Unassembled WGS sequence"/>
</dbReference>
<name>A0A0L7M9Y6_PLAF4</name>
<evidence type="ECO:0000313" key="3">
    <source>
        <dbReference type="Proteomes" id="UP000054282"/>
    </source>
</evidence>
<accession>A0A0L7M9Y6</accession>
<organism evidence="2 3">
    <name type="scientific">Plasmodium falciparum (isolate Dd2)</name>
    <dbReference type="NCBI Taxonomy" id="57267"/>
    <lineage>
        <taxon>Eukaryota</taxon>
        <taxon>Sar</taxon>
        <taxon>Alveolata</taxon>
        <taxon>Apicomplexa</taxon>
        <taxon>Aconoidasida</taxon>
        <taxon>Haemosporida</taxon>
        <taxon>Plasmodiidae</taxon>
        <taxon>Plasmodium</taxon>
        <taxon>Plasmodium (Laverania)</taxon>
    </lineage>
</organism>
<reference evidence="3" key="2">
    <citation type="submission" date="2006-09" db="EMBL/GenBank/DDBJ databases">
        <title>The genome sequence of Plasmodium falciparum Dd2.</title>
        <authorList>
            <consortium name="The Broad Institute Genome Sequencing Platform"/>
            <person name="Birren B."/>
            <person name="Lander E."/>
            <person name="Galagan J."/>
            <person name="Nusbaum C."/>
            <person name="Devon K."/>
            <person name="Henn M."/>
            <person name="Jaffe D."/>
            <person name="Butler J."/>
            <person name="Alvarez P."/>
            <person name="Gnerre S."/>
            <person name="Grabherr M."/>
            <person name="Kleber M."/>
            <person name="Mauceli E."/>
            <person name="Brockman W."/>
            <person name="MacCallum I.A."/>
            <person name="Rounsley S."/>
            <person name="Young S."/>
            <person name="LaButti K."/>
            <person name="Pushparaj V."/>
            <person name="DeCaprio D."/>
            <person name="Crawford M."/>
            <person name="Koehrsen M."/>
            <person name="Engels R."/>
            <person name="Montgomery P."/>
            <person name="Pearson M."/>
            <person name="Howarth C."/>
            <person name="Larson L."/>
            <person name="Luoma S."/>
            <person name="White J."/>
            <person name="Kodira C."/>
            <person name="Zeng Q."/>
            <person name="O'Leary S."/>
            <person name="Yandava C."/>
            <person name="Alvarado L."/>
            <person name="Wirth D."/>
            <person name="Volkman S."/>
            <person name="Hartl D."/>
        </authorList>
    </citation>
    <scope>NUCLEOTIDE SEQUENCE [LARGE SCALE GENOMIC DNA]</scope>
</reference>
<dbReference type="EMBL" id="GG702779">
    <property type="protein sequence ID" value="KOB89618.1"/>
    <property type="molecule type" value="Genomic_DNA"/>
</dbReference>
<evidence type="ECO:0000313" key="2">
    <source>
        <dbReference type="EMBL" id="KOB89618.1"/>
    </source>
</evidence>
<feature type="compositionally biased region" description="Polar residues" evidence="1">
    <location>
        <begin position="56"/>
        <end position="68"/>
    </location>
</feature>
<feature type="compositionally biased region" description="Polar residues" evidence="1">
    <location>
        <begin position="8"/>
        <end position="30"/>
    </location>
</feature>
<feature type="region of interest" description="Disordered" evidence="1">
    <location>
        <begin position="1"/>
        <end position="92"/>
    </location>
</feature>
<feature type="compositionally biased region" description="Polar residues" evidence="1">
    <location>
        <begin position="76"/>
        <end position="92"/>
    </location>
</feature>
<sequence>MPKAVIGSSPNDNINVPEQGDNISGVNSKPLSDDVRPDKKELEDQNSDDSEETVVNHISKSPSINNGDDQAVEGNSELNTPRVLNSGNINAN</sequence>
<reference evidence="3" key="1">
    <citation type="submission" date="2006-09" db="EMBL/GenBank/DDBJ databases">
        <title>Annotation of Plasmodium falciparum Dd2.</title>
        <authorList>
            <consortium name="The Broad Institute Genome Sequencing Platform"/>
            <person name="Volkman S.K."/>
            <person name="Neafsey D.E."/>
            <person name="Dash A.P."/>
            <person name="Chitnis C.E."/>
            <person name="Hartl D.L."/>
            <person name="Young S.K."/>
            <person name="Zeng Q."/>
            <person name="Koehrsen M."/>
            <person name="Alvarado L."/>
            <person name="Berlin A."/>
            <person name="Borenstein D."/>
            <person name="Chapman S.B."/>
            <person name="Chen Z."/>
            <person name="Engels R."/>
            <person name="Freedman E."/>
            <person name="Gellesch M."/>
            <person name="Goldberg J."/>
            <person name="Griggs A."/>
            <person name="Gujja S."/>
            <person name="Heilman E.R."/>
            <person name="Heiman D.I."/>
            <person name="Howarth C."/>
            <person name="Jen D."/>
            <person name="Larson L."/>
            <person name="Mehta T."/>
            <person name="Neiman D."/>
            <person name="Park D."/>
            <person name="Pearson M."/>
            <person name="Roberts A."/>
            <person name="Saif S."/>
            <person name="Shea T."/>
            <person name="Shenoy N."/>
            <person name="Sisk P."/>
            <person name="Stolte C."/>
            <person name="Sykes S."/>
            <person name="Walk T."/>
            <person name="White J."/>
            <person name="Yandava C."/>
            <person name="Haas B."/>
            <person name="Henn M.R."/>
            <person name="Nusbaum C."/>
            <person name="Birren B."/>
        </authorList>
    </citation>
    <scope>NUCLEOTIDE SEQUENCE [LARGE SCALE GENOMIC DNA]</scope>
</reference>
<proteinExistence type="predicted"/>
<evidence type="ECO:0000256" key="1">
    <source>
        <dbReference type="SAM" id="MobiDB-lite"/>
    </source>
</evidence>
<feature type="compositionally biased region" description="Basic and acidic residues" evidence="1">
    <location>
        <begin position="31"/>
        <end position="43"/>
    </location>
</feature>
<dbReference type="AlphaFoldDB" id="A0A0L7M9Y6"/>